<dbReference type="Pfam" id="PF14353">
    <property type="entry name" value="CpXC"/>
    <property type="match status" value="1"/>
</dbReference>
<protein>
    <recommendedName>
        <fullName evidence="1">CpXC domain-containing protein</fullName>
    </recommendedName>
</protein>
<accession>A0A645GBK1</accession>
<organism evidence="2">
    <name type="scientific">bioreactor metagenome</name>
    <dbReference type="NCBI Taxonomy" id="1076179"/>
    <lineage>
        <taxon>unclassified sequences</taxon>
        <taxon>metagenomes</taxon>
        <taxon>ecological metagenomes</taxon>
    </lineage>
</organism>
<dbReference type="EMBL" id="VSSQ01073109">
    <property type="protein sequence ID" value="MPN24298.1"/>
    <property type="molecule type" value="Genomic_DNA"/>
</dbReference>
<reference evidence="2" key="1">
    <citation type="submission" date="2019-08" db="EMBL/GenBank/DDBJ databases">
        <authorList>
            <person name="Kucharzyk K."/>
            <person name="Murdoch R.W."/>
            <person name="Higgins S."/>
            <person name="Loffler F."/>
        </authorList>
    </citation>
    <scope>NUCLEOTIDE SEQUENCE</scope>
</reference>
<evidence type="ECO:0000313" key="2">
    <source>
        <dbReference type="EMBL" id="MPN24298.1"/>
    </source>
</evidence>
<dbReference type="InterPro" id="IPR025682">
    <property type="entry name" value="CpXC_dom"/>
</dbReference>
<gene>
    <name evidence="2" type="ORF">SDC9_171694</name>
</gene>
<sequence length="128" mass="14645">MDGKVTGKEEVGEYTLRLVSSNASLKEKLLLLDNNLDDRVVELCKLYLSMNVKEKDVQLLFTDIQKEEQTLLFTVLDADSHVLGSIACEMELYTQLVETVKAFALRKGYFTKVDQMWAYQMIRNSAGR</sequence>
<evidence type="ECO:0000259" key="1">
    <source>
        <dbReference type="Pfam" id="PF14353"/>
    </source>
</evidence>
<comment type="caution">
    <text evidence="2">The sequence shown here is derived from an EMBL/GenBank/DDBJ whole genome shotgun (WGS) entry which is preliminary data.</text>
</comment>
<name>A0A645GBK1_9ZZZZ</name>
<dbReference type="AlphaFoldDB" id="A0A645GBK1"/>
<feature type="domain" description="CpXC" evidence="1">
    <location>
        <begin position="8"/>
        <end position="45"/>
    </location>
</feature>
<proteinExistence type="predicted"/>